<proteinExistence type="predicted"/>
<comment type="caution">
    <text evidence="1">The sequence shown here is derived from an EMBL/GenBank/DDBJ whole genome shotgun (WGS) entry which is preliminary data.</text>
</comment>
<dbReference type="Proteomes" id="UP000522333">
    <property type="component" value="Unassembled WGS sequence"/>
</dbReference>
<accession>A0A848CE17</accession>
<protein>
    <submittedName>
        <fullName evidence="1">Uncharacterized protein</fullName>
    </submittedName>
</protein>
<gene>
    <name evidence="1" type="ORF">HF854_09990</name>
</gene>
<reference evidence="1 2" key="1">
    <citation type="submission" date="2020-04" db="EMBL/GenBank/DDBJ databases">
        <authorList>
            <person name="Hitch T.C.A."/>
            <person name="Wylensek D."/>
            <person name="Clavel T."/>
        </authorList>
    </citation>
    <scope>NUCLEOTIDE SEQUENCE [LARGE SCALE GENOMIC DNA]</scope>
    <source>
        <strain evidence="1 2">PG-251-APC-1</strain>
    </source>
</reference>
<dbReference type="AlphaFoldDB" id="A0A848CE17"/>
<dbReference type="RefSeq" id="WP_168936149.1">
    <property type="nucleotide sequence ID" value="NZ_JABAFY010000044.1"/>
</dbReference>
<evidence type="ECO:0000313" key="1">
    <source>
        <dbReference type="EMBL" id="NME52835.1"/>
    </source>
</evidence>
<name>A0A848CE17_9BACT</name>
<sequence length="181" mass="21208">MIPIFASLPESSQTKAVVEYLYELGNRREWNELEKVLHEILSCDGFHKLKAQALEYAVFMGLQRKEQRQALGYYHDLCRLEDDCGPFRTQRAQAVAYLVRLFENSPQSVLVPWCELVCEDLPPFAQYLCGRSGLFLLKNLCKNRELTSACVVFRLFKRLPVRICDTYLREAKVILQRQRER</sequence>
<dbReference type="EMBL" id="JABAFY010000044">
    <property type="protein sequence ID" value="NME52835.1"/>
    <property type="molecule type" value="Genomic_DNA"/>
</dbReference>
<evidence type="ECO:0000313" key="2">
    <source>
        <dbReference type="Proteomes" id="UP000522333"/>
    </source>
</evidence>
<organism evidence="1 2">
    <name type="scientific">Desulfovibrio piger</name>
    <dbReference type="NCBI Taxonomy" id="901"/>
    <lineage>
        <taxon>Bacteria</taxon>
        <taxon>Pseudomonadati</taxon>
        <taxon>Thermodesulfobacteriota</taxon>
        <taxon>Desulfovibrionia</taxon>
        <taxon>Desulfovibrionales</taxon>
        <taxon>Desulfovibrionaceae</taxon>
        <taxon>Desulfovibrio</taxon>
    </lineage>
</organism>